<feature type="compositionally biased region" description="Low complexity" evidence="2">
    <location>
        <begin position="162"/>
        <end position="180"/>
    </location>
</feature>
<dbReference type="EMBL" id="CCBN010000005">
    <property type="protein sequence ID" value="CDO53468.1"/>
    <property type="molecule type" value="Genomic_DNA"/>
</dbReference>
<evidence type="ECO:0000256" key="1">
    <source>
        <dbReference type="ARBA" id="ARBA00023125"/>
    </source>
</evidence>
<dbReference type="InterPro" id="IPR041188">
    <property type="entry name" value="HTH_ABP1_N"/>
</dbReference>
<protein>
    <recommendedName>
        <fullName evidence="3">HTH CENPB-type domain-containing protein</fullName>
    </recommendedName>
</protein>
<dbReference type="PROSITE" id="PS51253">
    <property type="entry name" value="HTH_CENPB"/>
    <property type="match status" value="1"/>
</dbReference>
<feature type="region of interest" description="Disordered" evidence="2">
    <location>
        <begin position="150"/>
        <end position="232"/>
    </location>
</feature>
<dbReference type="AlphaFoldDB" id="A0A0J9X8E8"/>
<organism evidence="4 5">
    <name type="scientific">Geotrichum candidum</name>
    <name type="common">Oospora lactis</name>
    <name type="synonym">Dipodascus geotrichum</name>
    <dbReference type="NCBI Taxonomy" id="1173061"/>
    <lineage>
        <taxon>Eukaryota</taxon>
        <taxon>Fungi</taxon>
        <taxon>Dikarya</taxon>
        <taxon>Ascomycota</taxon>
        <taxon>Saccharomycotina</taxon>
        <taxon>Dipodascomycetes</taxon>
        <taxon>Dipodascales</taxon>
        <taxon>Dipodascaceae</taxon>
        <taxon>Geotrichum</taxon>
    </lineage>
</organism>
<dbReference type="STRING" id="1173061.A0A0J9X8E8"/>
<evidence type="ECO:0000256" key="2">
    <source>
        <dbReference type="SAM" id="MobiDB-lite"/>
    </source>
</evidence>
<sequence length="385" mass="44055">MSSDTSSSRPPRKRIQFTRQQKQEIRDFYNSHPQCTAKVLRQWFEDKHGLPLRPSTISTILRSSDKSTGSNNVIRARLPKFPELENQLRQWVDQRMLRERDNVNFYITNEMLKTAAQDIWKSLQENNINKPDSGHLPSFSEGWIEKFKRRTNMPRLRRKSSISKSKSGSPTTMPVPVVPTAKRQESNITDNTTFNNINWPNQHKQDPPHHQYLQHNQYHPQPKPIQQLSPINYSSSLPSQIKLPSPYELLSSASPPSLVASPSPQSTLPPASKSSPAYSSPESISSIHSILNPVEENADNNHQQEDTPKAYSFNSPRDFYQPQQQSECLPSLIPDSVAKCHLNILKIYLEQNKNNEPLDMDLQKIFTSFEKVIDSRSATRFASAS</sequence>
<dbReference type="Pfam" id="PF03221">
    <property type="entry name" value="HTH_Tnp_Tc5"/>
    <property type="match status" value="1"/>
</dbReference>
<keyword evidence="5" id="KW-1185">Reference proteome</keyword>
<feature type="region of interest" description="Disordered" evidence="2">
    <location>
        <begin position="297"/>
        <end position="316"/>
    </location>
</feature>
<keyword evidence="1" id="KW-0238">DNA-binding</keyword>
<dbReference type="InterPro" id="IPR009057">
    <property type="entry name" value="Homeodomain-like_sf"/>
</dbReference>
<dbReference type="GO" id="GO:0003677">
    <property type="term" value="F:DNA binding"/>
    <property type="evidence" value="ECO:0007669"/>
    <property type="project" value="UniProtKB-KW"/>
</dbReference>
<feature type="region of interest" description="Disordered" evidence="2">
    <location>
        <begin position="252"/>
        <end position="284"/>
    </location>
</feature>
<dbReference type="Proteomes" id="UP000242525">
    <property type="component" value="Unassembled WGS sequence"/>
</dbReference>
<dbReference type="InterPro" id="IPR006600">
    <property type="entry name" value="HTH_CenpB_DNA-bd_dom"/>
</dbReference>
<comment type="caution">
    <text evidence="4">The sequence shown here is derived from an EMBL/GenBank/DDBJ whole genome shotgun (WGS) entry which is preliminary data.</text>
</comment>
<feature type="compositionally biased region" description="Polar residues" evidence="2">
    <location>
        <begin position="213"/>
        <end position="232"/>
    </location>
</feature>
<evidence type="ECO:0000313" key="4">
    <source>
        <dbReference type="EMBL" id="CDO53468.1"/>
    </source>
</evidence>
<evidence type="ECO:0000259" key="3">
    <source>
        <dbReference type="PROSITE" id="PS51253"/>
    </source>
</evidence>
<feature type="compositionally biased region" description="Basic residues" evidence="2">
    <location>
        <begin position="150"/>
        <end position="161"/>
    </location>
</feature>
<dbReference type="Gene3D" id="1.10.10.60">
    <property type="entry name" value="Homeodomain-like"/>
    <property type="match status" value="2"/>
</dbReference>
<dbReference type="SUPFAM" id="SSF46689">
    <property type="entry name" value="Homeodomain-like"/>
    <property type="match status" value="2"/>
</dbReference>
<dbReference type="OrthoDB" id="5288982at2759"/>
<reference evidence="4" key="1">
    <citation type="submission" date="2014-03" db="EMBL/GenBank/DDBJ databases">
        <authorList>
            <person name="Casaregola S."/>
        </authorList>
    </citation>
    <scope>NUCLEOTIDE SEQUENCE [LARGE SCALE GENOMIC DNA]</scope>
    <source>
        <strain evidence="4">CLIB 918</strain>
    </source>
</reference>
<evidence type="ECO:0000313" key="5">
    <source>
        <dbReference type="Proteomes" id="UP000242525"/>
    </source>
</evidence>
<feature type="domain" description="HTH CENPB-type" evidence="3">
    <location>
        <begin position="72"/>
        <end position="157"/>
    </location>
</feature>
<feature type="compositionally biased region" description="Low complexity" evidence="2">
    <location>
        <begin position="187"/>
        <end position="198"/>
    </location>
</feature>
<accession>A0A0J9X8E8</accession>
<gene>
    <name evidence="4" type="ORF">BN980_GECA05s02199g</name>
</gene>
<proteinExistence type="predicted"/>
<feature type="region of interest" description="Disordered" evidence="2">
    <location>
        <begin position="1"/>
        <end position="21"/>
    </location>
</feature>
<name>A0A0J9X8E8_GEOCN</name>
<dbReference type="Pfam" id="PF18107">
    <property type="entry name" value="HTH_ABP1_N"/>
    <property type="match status" value="1"/>
</dbReference>